<keyword evidence="2" id="KW-1185">Reference proteome</keyword>
<name>A0ABN8QGB5_9CNID</name>
<evidence type="ECO:0000313" key="1">
    <source>
        <dbReference type="EMBL" id="CAH3164070.1"/>
    </source>
</evidence>
<organism evidence="1 2">
    <name type="scientific">Porites lobata</name>
    <dbReference type="NCBI Taxonomy" id="104759"/>
    <lineage>
        <taxon>Eukaryota</taxon>
        <taxon>Metazoa</taxon>
        <taxon>Cnidaria</taxon>
        <taxon>Anthozoa</taxon>
        <taxon>Hexacorallia</taxon>
        <taxon>Scleractinia</taxon>
        <taxon>Fungiina</taxon>
        <taxon>Poritidae</taxon>
        <taxon>Porites</taxon>
    </lineage>
</organism>
<dbReference type="Proteomes" id="UP001159405">
    <property type="component" value="Unassembled WGS sequence"/>
</dbReference>
<accession>A0ABN8QGB5</accession>
<comment type="caution">
    <text evidence="1">The sequence shown here is derived from an EMBL/GenBank/DDBJ whole genome shotgun (WGS) entry which is preliminary data.</text>
</comment>
<reference evidence="1 2" key="1">
    <citation type="submission" date="2022-05" db="EMBL/GenBank/DDBJ databases">
        <authorList>
            <consortium name="Genoscope - CEA"/>
            <person name="William W."/>
        </authorList>
    </citation>
    <scope>NUCLEOTIDE SEQUENCE [LARGE SCALE GENOMIC DNA]</scope>
</reference>
<sequence>MRPLLVYVTRFIGGCINCSDKKAACAIISGYIKSRRSGLLLTCDIQCCTSNNCNDAAAGLPTCTHCLILAQQGSSQACSLNPSFGSLGTTHCGSVVGSYRDGSGNVKDLAYRGCFDCADKKAACFALGGYLKMARSLTLLECEIDCCTGKNCNTQIPTGSPSANAVKVFTTAASGPKQCFYVWELMRPAARAQRVGGPRFAPLIHFHSVLLTVVLQWVNIRIAKEISWITLFGDALTVLIRKRLVRLWVVFSRETEGKV</sequence>
<gene>
    <name evidence="1" type="ORF">PLOB_00006106</name>
</gene>
<evidence type="ECO:0000313" key="2">
    <source>
        <dbReference type="Proteomes" id="UP001159405"/>
    </source>
</evidence>
<dbReference type="EMBL" id="CALNXK010000128">
    <property type="protein sequence ID" value="CAH3164070.1"/>
    <property type="molecule type" value="Genomic_DNA"/>
</dbReference>
<protein>
    <recommendedName>
        <fullName evidence="3">Sodefrin-like factor</fullName>
    </recommendedName>
</protein>
<evidence type="ECO:0008006" key="3">
    <source>
        <dbReference type="Google" id="ProtNLM"/>
    </source>
</evidence>
<proteinExistence type="predicted"/>